<dbReference type="EC" id="1.3.1.-" evidence="5"/>
<evidence type="ECO:0000256" key="2">
    <source>
        <dbReference type="ARBA" id="ARBA00022643"/>
    </source>
</evidence>
<accession>A0ABM4P7V0</accession>
<name>A0ABM4P7V0_EQUPR</name>
<comment type="cofactor">
    <cofactor evidence="5">
        <name>FMN</name>
        <dbReference type="ChEBI" id="CHEBI:58210"/>
    </cofactor>
</comment>
<keyword evidence="1 5" id="KW-0285">Flavoprotein</keyword>
<comment type="function">
    <text evidence="5">Catalyzes the synthesis of dihydrouridine, a modified base found in the D-loop of most tRNAs.</text>
</comment>
<gene>
    <name evidence="8" type="primary">DUS4L</name>
</gene>
<dbReference type="Pfam" id="PF01207">
    <property type="entry name" value="Dus"/>
    <property type="match status" value="2"/>
</dbReference>
<dbReference type="PIRSF" id="PIRSF006621">
    <property type="entry name" value="Dus"/>
    <property type="match status" value="1"/>
</dbReference>
<dbReference type="GeneID" id="103558968"/>
<feature type="domain" description="DUS-like FMN-binding" evidence="6">
    <location>
        <begin position="135"/>
        <end position="305"/>
    </location>
</feature>
<dbReference type="RefSeq" id="XP_070473272.1">
    <property type="nucleotide sequence ID" value="XM_070617171.1"/>
</dbReference>
<dbReference type="InterPro" id="IPR013785">
    <property type="entry name" value="Aldolase_TIM"/>
</dbReference>
<dbReference type="CDD" id="cd02801">
    <property type="entry name" value="DUS_like_FMN"/>
    <property type="match status" value="1"/>
</dbReference>
<reference evidence="8" key="1">
    <citation type="submission" date="2025-08" db="UniProtKB">
        <authorList>
            <consortium name="RefSeq"/>
        </authorList>
    </citation>
    <scope>IDENTIFICATION</scope>
    <source>
        <tissue evidence="8">Blood</tissue>
    </source>
</reference>
<dbReference type="SUPFAM" id="SSF51395">
    <property type="entry name" value="FMN-linked oxidoreductases"/>
    <property type="match status" value="1"/>
</dbReference>
<keyword evidence="2 5" id="KW-0288">FMN</keyword>
<dbReference type="InterPro" id="IPR035587">
    <property type="entry name" value="DUS-like_FMN-bd"/>
</dbReference>
<evidence type="ECO:0000256" key="4">
    <source>
        <dbReference type="ARBA" id="ARBA00023002"/>
    </source>
</evidence>
<proteinExistence type="inferred from homology"/>
<dbReference type="PANTHER" id="PTHR11082">
    <property type="entry name" value="TRNA-DIHYDROURIDINE SYNTHASE"/>
    <property type="match status" value="1"/>
</dbReference>
<feature type="domain" description="DUS-like FMN-binding" evidence="6">
    <location>
        <begin position="31"/>
        <end position="83"/>
    </location>
</feature>
<sequence length="331" mass="37506">MKSDCIQTTTCQERKKDPMEMFHSGQLVKVCAPMVRYSKLAFRTLVRKYSCDLCYTPMIVAADFVRSVKARDSEFTTNQGPYKPRMIDPGVRSAFLRALSSHLDSRLDSCLTASSLVRFQTIFQSAQSDLPKMWAMAEGYGACLINKPELVQDMVKQVRNQVENPRFSVSIKIRIHDDLTRTVDLCRKAEATGVSWITVHGRTVEERHQPVHYEAIKIIKDNASIPVIANGDIRSLKEAENVRHITGTDGVMVARGLLANPAMFAGYEETPLKCVSDWVDIALELGTPYICFHQHLMYMMEKITSRQEKRVFNALSSTSAVLDYLRDHYGI</sequence>
<evidence type="ECO:0000313" key="7">
    <source>
        <dbReference type="Proteomes" id="UP001652662"/>
    </source>
</evidence>
<evidence type="ECO:0000259" key="6">
    <source>
        <dbReference type="Pfam" id="PF01207"/>
    </source>
</evidence>
<comment type="similarity">
    <text evidence="5">Belongs to the dus family.</text>
</comment>
<organism evidence="7 8">
    <name type="scientific">Equus przewalskii</name>
    <name type="common">Przewalski's horse</name>
    <name type="synonym">Equus caballus przewalskii</name>
    <dbReference type="NCBI Taxonomy" id="9798"/>
    <lineage>
        <taxon>Eukaryota</taxon>
        <taxon>Metazoa</taxon>
        <taxon>Chordata</taxon>
        <taxon>Craniata</taxon>
        <taxon>Vertebrata</taxon>
        <taxon>Euteleostomi</taxon>
        <taxon>Mammalia</taxon>
        <taxon>Eutheria</taxon>
        <taxon>Laurasiatheria</taxon>
        <taxon>Perissodactyla</taxon>
        <taxon>Equidae</taxon>
        <taxon>Equus</taxon>
    </lineage>
</organism>
<protein>
    <recommendedName>
        <fullName evidence="5">tRNA-dihydrouridine synthase</fullName>
        <ecNumber evidence="5">1.3.1.-</ecNumber>
    </recommendedName>
</protein>
<dbReference type="PANTHER" id="PTHR11082:SF31">
    <property type="entry name" value="TRNA-DIHYDROURIDINE(20A_20B) SYNTHASE [NAD(P)+]-LIKE"/>
    <property type="match status" value="1"/>
</dbReference>
<dbReference type="Gene3D" id="3.20.20.70">
    <property type="entry name" value="Aldolase class I"/>
    <property type="match status" value="1"/>
</dbReference>
<keyword evidence="7" id="KW-1185">Reference proteome</keyword>
<dbReference type="InterPro" id="IPR001269">
    <property type="entry name" value="DUS_fam"/>
</dbReference>
<evidence type="ECO:0000256" key="3">
    <source>
        <dbReference type="ARBA" id="ARBA00022694"/>
    </source>
</evidence>
<evidence type="ECO:0000256" key="5">
    <source>
        <dbReference type="PIRNR" id="PIRNR006621"/>
    </source>
</evidence>
<dbReference type="Proteomes" id="UP001652662">
    <property type="component" value="Chromosome 4"/>
</dbReference>
<keyword evidence="3 5" id="KW-0819">tRNA processing</keyword>
<evidence type="ECO:0000313" key="8">
    <source>
        <dbReference type="RefSeq" id="XP_070473272.1"/>
    </source>
</evidence>
<evidence type="ECO:0000256" key="1">
    <source>
        <dbReference type="ARBA" id="ARBA00022630"/>
    </source>
</evidence>
<keyword evidence="4 5" id="KW-0560">Oxidoreductase</keyword>